<gene>
    <name evidence="2" type="ORF">KK060_13100</name>
</gene>
<feature type="chain" id="PRO_5046189460" description="Auto-transporter adhesin head GIN domain-containing protein" evidence="1">
    <location>
        <begin position="20"/>
        <end position="105"/>
    </location>
</feature>
<accession>A0ABS5VTX9</accession>
<comment type="caution">
    <text evidence="2">The sequence shown here is derived from an EMBL/GenBank/DDBJ whole genome shotgun (WGS) entry which is preliminary data.</text>
</comment>
<organism evidence="2 3">
    <name type="scientific">Chryseosolibacter indicus</name>
    <dbReference type="NCBI Taxonomy" id="2782351"/>
    <lineage>
        <taxon>Bacteria</taxon>
        <taxon>Pseudomonadati</taxon>
        <taxon>Bacteroidota</taxon>
        <taxon>Cytophagia</taxon>
        <taxon>Cytophagales</taxon>
        <taxon>Chryseotaleaceae</taxon>
        <taxon>Chryseosolibacter</taxon>
    </lineage>
</organism>
<evidence type="ECO:0000313" key="2">
    <source>
        <dbReference type="EMBL" id="MBT1704224.1"/>
    </source>
</evidence>
<protein>
    <recommendedName>
        <fullName evidence="4">Auto-transporter adhesin head GIN domain-containing protein</fullName>
    </recommendedName>
</protein>
<evidence type="ECO:0000256" key="1">
    <source>
        <dbReference type="SAM" id="SignalP"/>
    </source>
</evidence>
<dbReference type="Proteomes" id="UP000772618">
    <property type="component" value="Unassembled WGS sequence"/>
</dbReference>
<evidence type="ECO:0008006" key="4">
    <source>
        <dbReference type="Google" id="ProtNLM"/>
    </source>
</evidence>
<sequence>MKNLLFAIVMLSFFSLAFGQNGEFHLDKEYSINKTGMLDLAASDAKVFITGSDRTSAHIRINRKIEAKGWTKGGENFKVEVEESEGNIKVREKNNFYKYFFWLLS</sequence>
<dbReference type="RefSeq" id="WP_254154182.1">
    <property type="nucleotide sequence ID" value="NZ_JAHESD010000027.1"/>
</dbReference>
<feature type="signal peptide" evidence="1">
    <location>
        <begin position="1"/>
        <end position="19"/>
    </location>
</feature>
<keyword evidence="1" id="KW-0732">Signal</keyword>
<reference evidence="2 3" key="1">
    <citation type="submission" date="2021-05" db="EMBL/GenBank/DDBJ databases">
        <title>A Polyphasic approach of four new species of the genus Ohtaekwangia: Ohtaekwangia histidinii sp. nov., Ohtaekwangia cretensis sp. nov., Ohtaekwangia indiensis sp. nov., Ohtaekwangia reichenbachii sp. nov. from diverse environment.</title>
        <authorList>
            <person name="Octaviana S."/>
        </authorList>
    </citation>
    <scope>NUCLEOTIDE SEQUENCE [LARGE SCALE GENOMIC DNA]</scope>
    <source>
        <strain evidence="2 3">PWU20</strain>
    </source>
</reference>
<dbReference type="EMBL" id="JAHESD010000027">
    <property type="protein sequence ID" value="MBT1704224.1"/>
    <property type="molecule type" value="Genomic_DNA"/>
</dbReference>
<proteinExistence type="predicted"/>
<keyword evidence="3" id="KW-1185">Reference proteome</keyword>
<name>A0ABS5VTX9_9BACT</name>
<evidence type="ECO:0000313" key="3">
    <source>
        <dbReference type="Proteomes" id="UP000772618"/>
    </source>
</evidence>